<dbReference type="InterPro" id="IPR011128">
    <property type="entry name" value="G3P_DH_NAD-dep_N"/>
</dbReference>
<dbReference type="InterPro" id="IPR006168">
    <property type="entry name" value="G3P_DH_NAD-dep"/>
</dbReference>
<dbReference type="AlphaFoldDB" id="A0A7J6LC68"/>
<evidence type="ECO:0000313" key="13">
    <source>
        <dbReference type="Proteomes" id="UP000591131"/>
    </source>
</evidence>
<feature type="binding site" evidence="6">
    <location>
        <begin position="269"/>
        <end position="270"/>
    </location>
    <ligand>
        <name>substrate</name>
    </ligand>
</feature>
<evidence type="ECO:0000256" key="6">
    <source>
        <dbReference type="PIRSR" id="PIRSR000114-2"/>
    </source>
</evidence>
<comment type="caution">
    <text evidence="12">The sequence shown here is derived from an EMBL/GenBank/DDBJ whole genome shotgun (WGS) entry which is preliminary data.</text>
</comment>
<evidence type="ECO:0000256" key="7">
    <source>
        <dbReference type="PIRSR" id="PIRSR000114-3"/>
    </source>
</evidence>
<dbReference type="SUPFAM" id="SSF51735">
    <property type="entry name" value="NAD(P)-binding Rossmann-fold domains"/>
    <property type="match status" value="1"/>
</dbReference>
<reference evidence="12 13" key="1">
    <citation type="submission" date="2020-04" db="EMBL/GenBank/DDBJ databases">
        <title>Perkinsus chesapeaki whole genome sequence.</title>
        <authorList>
            <person name="Bogema D.R."/>
        </authorList>
    </citation>
    <scope>NUCLEOTIDE SEQUENCE [LARGE SCALE GENOMIC DNA]</scope>
    <source>
        <strain evidence="12">ATCC PRA-425</strain>
    </source>
</reference>
<dbReference type="OrthoDB" id="10263760at2759"/>
<evidence type="ECO:0000256" key="9">
    <source>
        <dbReference type="RuleBase" id="RU361243"/>
    </source>
</evidence>
<dbReference type="InterPro" id="IPR036291">
    <property type="entry name" value="NAD(P)-bd_dom_sf"/>
</dbReference>
<dbReference type="Proteomes" id="UP000591131">
    <property type="component" value="Unassembled WGS sequence"/>
</dbReference>
<feature type="binding site" evidence="7">
    <location>
        <position position="154"/>
    </location>
    <ligand>
        <name>NAD(+)</name>
        <dbReference type="ChEBI" id="CHEBI:57540"/>
    </ligand>
</feature>
<gene>
    <name evidence="12" type="ORF">FOL47_008754</name>
</gene>
<feature type="active site" description="Proton acceptor" evidence="5">
    <location>
        <position position="205"/>
    </location>
</feature>
<dbReference type="GO" id="GO:0051287">
    <property type="term" value="F:NAD binding"/>
    <property type="evidence" value="ECO:0007669"/>
    <property type="project" value="UniProtKB-UniRule"/>
</dbReference>
<feature type="binding site" evidence="7">
    <location>
        <position position="30"/>
    </location>
    <ligand>
        <name>NAD(+)</name>
        <dbReference type="ChEBI" id="CHEBI:57540"/>
    </ligand>
</feature>
<dbReference type="Gene3D" id="1.10.1040.10">
    <property type="entry name" value="N-(1-d-carboxylethyl)-l-norvaline Dehydrogenase, domain 2"/>
    <property type="match status" value="1"/>
</dbReference>
<evidence type="ECO:0000259" key="11">
    <source>
        <dbReference type="Pfam" id="PF07479"/>
    </source>
</evidence>
<feature type="domain" description="Glycerol-3-phosphate dehydrogenase NAD-dependent C-terminal" evidence="11">
    <location>
        <begin position="194"/>
        <end position="341"/>
    </location>
</feature>
<comment type="similarity">
    <text evidence="1 8">Belongs to the NAD-dependent glycerol-3-phosphate dehydrogenase family.</text>
</comment>
<dbReference type="InterPro" id="IPR008927">
    <property type="entry name" value="6-PGluconate_DH-like_C_sf"/>
</dbReference>
<evidence type="ECO:0000256" key="3">
    <source>
        <dbReference type="ARBA" id="ARBA00023027"/>
    </source>
</evidence>
<proteinExistence type="inferred from homology"/>
<feature type="binding site" evidence="7">
    <location>
        <position position="269"/>
    </location>
    <ligand>
        <name>NAD(+)</name>
        <dbReference type="ChEBI" id="CHEBI:57540"/>
    </ligand>
</feature>
<evidence type="ECO:0000313" key="12">
    <source>
        <dbReference type="EMBL" id="KAF4656776.1"/>
    </source>
</evidence>
<dbReference type="PROSITE" id="PS00957">
    <property type="entry name" value="NAD_G3PDH"/>
    <property type="match status" value="1"/>
</dbReference>
<dbReference type="EMBL" id="JAAPAO010000578">
    <property type="protein sequence ID" value="KAF4656776.1"/>
    <property type="molecule type" value="Genomic_DNA"/>
</dbReference>
<dbReference type="Pfam" id="PF01210">
    <property type="entry name" value="NAD_Gly3P_dh_N"/>
    <property type="match status" value="1"/>
</dbReference>
<evidence type="ECO:0000256" key="4">
    <source>
        <dbReference type="ARBA" id="ARBA00048683"/>
    </source>
</evidence>
<dbReference type="GO" id="GO:0042803">
    <property type="term" value="F:protein homodimerization activity"/>
    <property type="evidence" value="ECO:0007669"/>
    <property type="project" value="InterPro"/>
</dbReference>
<dbReference type="SUPFAM" id="SSF48179">
    <property type="entry name" value="6-phosphogluconate dehydrogenase C-terminal domain-like"/>
    <property type="match status" value="1"/>
</dbReference>
<feature type="binding site" evidence="7">
    <location>
        <position position="90"/>
    </location>
    <ligand>
        <name>NAD(+)</name>
        <dbReference type="ChEBI" id="CHEBI:57540"/>
    </ligand>
</feature>
<dbReference type="InterPro" id="IPR006109">
    <property type="entry name" value="G3P_DH_NAD-dep_C"/>
</dbReference>
<dbReference type="GO" id="GO:0005975">
    <property type="term" value="P:carbohydrate metabolic process"/>
    <property type="evidence" value="ECO:0007669"/>
    <property type="project" value="InterPro"/>
</dbReference>
<dbReference type="Pfam" id="PF07479">
    <property type="entry name" value="NAD_Gly3P_dh_C"/>
    <property type="match status" value="1"/>
</dbReference>
<dbReference type="PANTHER" id="PTHR11728:SF8">
    <property type="entry name" value="GLYCEROL-3-PHOSPHATE DEHYDROGENASE [NAD(+)]-RELATED"/>
    <property type="match status" value="1"/>
</dbReference>
<feature type="binding site" evidence="6">
    <location>
        <position position="113"/>
    </location>
    <ligand>
        <name>substrate</name>
    </ligand>
</feature>
<comment type="catalytic activity">
    <reaction evidence="4 9">
        <text>sn-glycerol 3-phosphate + NAD(+) = dihydroxyacetone phosphate + NADH + H(+)</text>
        <dbReference type="Rhea" id="RHEA:11092"/>
        <dbReference type="ChEBI" id="CHEBI:15378"/>
        <dbReference type="ChEBI" id="CHEBI:57540"/>
        <dbReference type="ChEBI" id="CHEBI:57597"/>
        <dbReference type="ChEBI" id="CHEBI:57642"/>
        <dbReference type="ChEBI" id="CHEBI:57945"/>
        <dbReference type="EC" id="1.1.1.8"/>
    </reaction>
</comment>
<dbReference type="FunFam" id="1.10.1040.10:FF:000004">
    <property type="entry name" value="Glycerol-3-phosphate dehydrogenase [NAD(+)]"/>
    <property type="match status" value="1"/>
</dbReference>
<dbReference type="InterPro" id="IPR017751">
    <property type="entry name" value="G3P_DH_NAD-dep_euk"/>
</dbReference>
<evidence type="ECO:0000256" key="5">
    <source>
        <dbReference type="PIRSR" id="PIRSR000114-1"/>
    </source>
</evidence>
<evidence type="ECO:0000256" key="8">
    <source>
        <dbReference type="RuleBase" id="RU000437"/>
    </source>
</evidence>
<dbReference type="GO" id="GO:0141152">
    <property type="term" value="F:glycerol-3-phosphate dehydrogenase (NAD+) activity"/>
    <property type="evidence" value="ECO:0007669"/>
    <property type="project" value="UniProtKB-UniRule"/>
</dbReference>
<keyword evidence="2 8" id="KW-0560">Oxidoreductase</keyword>
<feature type="domain" description="Glycerol-3-phosphate dehydrogenase NAD-dependent N-terminal" evidence="10">
    <location>
        <begin position="23"/>
        <end position="174"/>
    </location>
</feature>
<dbReference type="PIRSF" id="PIRSF000114">
    <property type="entry name" value="Glycerol-3-P_dh"/>
    <property type="match status" value="1"/>
</dbReference>
<feature type="binding site" evidence="7">
    <location>
        <position position="298"/>
    </location>
    <ligand>
        <name>NAD(+)</name>
        <dbReference type="ChEBI" id="CHEBI:57540"/>
    </ligand>
</feature>
<dbReference type="PANTHER" id="PTHR11728">
    <property type="entry name" value="GLYCEROL-3-PHOSPHATE DEHYDROGENASE"/>
    <property type="match status" value="1"/>
</dbReference>
<protein>
    <recommendedName>
        <fullName evidence="9">Glycerol-3-phosphate dehydrogenase [NAD(+)]</fullName>
        <ecNumber evidence="9">1.1.1.8</ecNumber>
    </recommendedName>
</protein>
<dbReference type="PRINTS" id="PR00077">
    <property type="entry name" value="GPDHDRGNASE"/>
</dbReference>
<keyword evidence="3 7" id="KW-0520">NAD</keyword>
<accession>A0A7J6LC68</accession>
<keyword evidence="13" id="KW-1185">Reference proteome</keyword>
<organism evidence="12 13">
    <name type="scientific">Perkinsus chesapeaki</name>
    <name type="common">Clam parasite</name>
    <name type="synonym">Perkinsus andrewsi</name>
    <dbReference type="NCBI Taxonomy" id="330153"/>
    <lineage>
        <taxon>Eukaryota</taxon>
        <taxon>Sar</taxon>
        <taxon>Alveolata</taxon>
        <taxon>Perkinsozoa</taxon>
        <taxon>Perkinsea</taxon>
        <taxon>Perkinsida</taxon>
        <taxon>Perkinsidae</taxon>
        <taxon>Perkinsus</taxon>
    </lineage>
</organism>
<dbReference type="Gene3D" id="3.40.50.720">
    <property type="entry name" value="NAD(P)-binding Rossmann-like Domain"/>
    <property type="match status" value="1"/>
</dbReference>
<name>A0A7J6LC68_PERCH</name>
<sequence length="364" mass="39988">MFTEKRSISPDPTRALENDDFDDEIRMWVFDEQVELEGKKESLVTIINTKHENVKYLPGIALPENIVAVPDLKEAVTGADILIFVLPHQFLPKVLEQIKNCVREDAIAVSLIKGGFDREIMKDGSSKIVLCSDIIREALPQLRTVAVLMGGNLAIEVAKDQFCEATLGCHDSKSAVVLQNLFDSDMFSVNHVEDVQGVEMCGAVKNIIAIGAGFCDGLGLGTNSKAAVLRIGLEEMRKIIKYIYPAVPDQTFFESCGVGDLIATCFGGRNRRCAEAFAKAGGKKSWEDIESELLGGQKLQGTLTLLEIVDAIGDAPIKKQVPLCAAIYRCSFKGEPLSEFVKNLNIKRMHPGHAYLVNPYEVKE</sequence>
<dbReference type="GO" id="GO:0005829">
    <property type="term" value="C:cytosol"/>
    <property type="evidence" value="ECO:0007669"/>
    <property type="project" value="TreeGrafter"/>
</dbReference>
<dbReference type="EC" id="1.1.1.8" evidence="9"/>
<feature type="binding site" evidence="7">
    <location>
        <position position="300"/>
    </location>
    <ligand>
        <name>NAD(+)</name>
        <dbReference type="ChEBI" id="CHEBI:57540"/>
    </ligand>
</feature>
<evidence type="ECO:0000256" key="2">
    <source>
        <dbReference type="ARBA" id="ARBA00023002"/>
    </source>
</evidence>
<dbReference type="GO" id="GO:0046168">
    <property type="term" value="P:glycerol-3-phosphate catabolic process"/>
    <property type="evidence" value="ECO:0007669"/>
    <property type="project" value="UniProtKB-UniRule"/>
</dbReference>
<evidence type="ECO:0000256" key="1">
    <source>
        <dbReference type="ARBA" id="ARBA00011009"/>
    </source>
</evidence>
<dbReference type="NCBIfam" id="TIGR03376">
    <property type="entry name" value="glycerol3P_DH"/>
    <property type="match status" value="1"/>
</dbReference>
<evidence type="ECO:0000259" key="10">
    <source>
        <dbReference type="Pfam" id="PF01210"/>
    </source>
</evidence>
<dbReference type="InterPro" id="IPR013328">
    <property type="entry name" value="6PGD_dom2"/>
</dbReference>